<proteinExistence type="predicted"/>
<sequence>MDVKFPFAHTLRSGDDFKVKVDVDSLYVISKNLKDDEVAEFADTIVSPKSTLKLKRYLIRTNGTDRTRFKVCLPKEEMYHFTRPKTKEKIKNINLEDCKNIVLFEVITGTIKFTVHYILLDGGYLNSRYLFNTQLAALASCMRMTQILGSYDHGSNTVYPTPRENVMNDGTLPGNLTVNKMTRKVYQEYQEVMRESELIEGISANSLIAKKKLNATTHNTLKATPARIFIRSFFKVLKNPEKALEALKEKNKEIKPWTSSFHKVDNSDMSEEAFMDICRTLSRKGIIMAQDPGTKNRFPMNEVDDQEHFEYVENGPDMHRPLVNDFIGDRINAKVAQLGQFMDPNKHKEDALRYATLDAHMHRFGRSESNVLRYFDYGIVIIPSTDNDLDMFIPTGPEGMYLMRSILNATRLQDNYDKGELIRQIFNVACDFDNVVVYDKLLELCNQNNSDGVTPTVLIDELLAHERECSGVNGDVDLQIINFLSTEAIEEGPGGQTDLADGEAIPHTADTLLKMLHKGYDLYPSFGTLGQCANIHTGKIKVHMVPTTVENDVNNDLGRVNIQYSLGDSNTAEEAPSTYFKGGQIYSPMWRKMSSQTAMKDLSSLSKFPECLKQYIWPLLEGLAPGNGVPHHILRTQTRAMFDRVTEAYNRFQENLNQFGGLPVRIELFTRYDPDRDYKVEEKISDLPDFLSVVRKYKINQVRSRLQEKSKKLYAPIKAIMDYDRDKHQDDARPPSFYAFGNREVLATVVMCAEQLNAVGGICWAGPYTKREQAKLPSIKEKLGGLSVRMMMLEDCDPITAERTKLKKKVKMDIMLQPQPDSFRAANKDFKGRLVPAWMFRQAENMKKQCHYPILYVATASRIERCLLQLSSDPSWDLSSTTDWCDWESVKYDVLAVMDLDKMNKLLQYLAKEMVKLYYQLSIWEMNKKQKKQEKDISISLTPEQKPKPFTEKTYPVTAKEFEEWDVTRQSNDSTKEYNFKFLKEKPRGGSNQEDNHQDTFFVMDYNSLFKKMFGLDNEVDTSHKKSPAWKIARDVEFVLTRLRQEAQAESAKENENATANLTLLQCHSHFKKEIAKELYTYAESRAGSQEESDSVEDSEGDERRTTPLILNSWQNRYRSEFGQLIPVLIYRNHLETSRIEQRRIDQSLPNPVLMESECSSFIAIQLHNMSKDGSCLASDSDDSDDNDDNDDNDETITRFSTTIHDKLPFASKHIDISPVIARVTKKCSIKLWSDLLRHKVAENFQFDLFILTRVYAHALYTSAREYYDCEATVDMLPQVCFTYAEIYSLMAEIKVHCNSGDVDLTMLWSCKKQLQDFLKNQIYTDKKTLCKAINAYIEDDQEYYRKNKSSALQNTVRTALGDVPRKSLRQWKYFQPKTNDVKPFSFWSDAVLLDCTDIGTYTDLKKNVCGVNHDTATSNTMYNGLASLLEHCVKINYLTPDCLWLVAQFRMSWDINDIAWLQWEKTKNNSQDEEDDNHKYLNRVLVGNAGFNLDHNSGDQSSKNFHKNKHYTQTIKSDKVKTEDNTTTPVYASPTKTRVQSQVKASLAFNKRKRGENSPT</sequence>
<accession>A0A1E7F9Y7</accession>
<gene>
    <name evidence="2" type="ORF">FRACYDRAFT_241526</name>
</gene>
<evidence type="ECO:0000256" key="1">
    <source>
        <dbReference type="SAM" id="MobiDB-lite"/>
    </source>
</evidence>
<organism evidence="2 3">
    <name type="scientific">Fragilariopsis cylindrus CCMP1102</name>
    <dbReference type="NCBI Taxonomy" id="635003"/>
    <lineage>
        <taxon>Eukaryota</taxon>
        <taxon>Sar</taxon>
        <taxon>Stramenopiles</taxon>
        <taxon>Ochrophyta</taxon>
        <taxon>Bacillariophyta</taxon>
        <taxon>Bacillariophyceae</taxon>
        <taxon>Bacillariophycidae</taxon>
        <taxon>Bacillariales</taxon>
        <taxon>Bacillariaceae</taxon>
        <taxon>Fragilariopsis</taxon>
    </lineage>
</organism>
<feature type="region of interest" description="Disordered" evidence="1">
    <location>
        <begin position="1518"/>
        <end position="1561"/>
    </location>
</feature>
<evidence type="ECO:0000313" key="3">
    <source>
        <dbReference type="Proteomes" id="UP000095751"/>
    </source>
</evidence>
<name>A0A1E7F9Y7_9STRA</name>
<feature type="compositionally biased region" description="Polar residues" evidence="1">
    <location>
        <begin position="1526"/>
        <end position="1545"/>
    </location>
</feature>
<protein>
    <submittedName>
        <fullName evidence="2">Uncharacterized protein</fullName>
    </submittedName>
</protein>
<reference evidence="2 3" key="1">
    <citation type="submission" date="2016-09" db="EMBL/GenBank/DDBJ databases">
        <title>Extensive genetic diversity and differential bi-allelic expression allows diatom success in the polar Southern Ocean.</title>
        <authorList>
            <consortium name="DOE Joint Genome Institute"/>
            <person name="Mock T."/>
            <person name="Otillar R.P."/>
            <person name="Strauss J."/>
            <person name="Dupont C."/>
            <person name="Frickenhaus S."/>
            <person name="Maumus F."/>
            <person name="Mcmullan M."/>
            <person name="Sanges R."/>
            <person name="Schmutz J."/>
            <person name="Toseland A."/>
            <person name="Valas R."/>
            <person name="Veluchamy A."/>
            <person name="Ward B.J."/>
            <person name="Allen A."/>
            <person name="Barry K."/>
            <person name="Falciatore A."/>
            <person name="Ferrante M."/>
            <person name="Fortunato A.E."/>
            <person name="Gloeckner G."/>
            <person name="Gruber A."/>
            <person name="Hipkin R."/>
            <person name="Janech M."/>
            <person name="Kroth P."/>
            <person name="Leese F."/>
            <person name="Lindquist E."/>
            <person name="Lyon B.R."/>
            <person name="Martin J."/>
            <person name="Mayer C."/>
            <person name="Parker M."/>
            <person name="Quesneville H."/>
            <person name="Raymond J."/>
            <person name="Uhlig C."/>
            <person name="Valentin K.U."/>
            <person name="Worden A.Z."/>
            <person name="Armbrust E.V."/>
            <person name="Bowler C."/>
            <person name="Green B."/>
            <person name="Moulton V."/>
            <person name="Van Oosterhout C."/>
            <person name="Grigoriev I."/>
        </authorList>
    </citation>
    <scope>NUCLEOTIDE SEQUENCE [LARGE SCALE GENOMIC DNA]</scope>
    <source>
        <strain evidence="2 3">CCMP1102</strain>
    </source>
</reference>
<dbReference type="KEGG" id="fcy:FRACYDRAFT_241526"/>
<dbReference type="Proteomes" id="UP000095751">
    <property type="component" value="Unassembled WGS sequence"/>
</dbReference>
<keyword evidence="3" id="KW-1185">Reference proteome</keyword>
<dbReference type="EMBL" id="KV784360">
    <property type="protein sequence ID" value="OEU14967.1"/>
    <property type="molecule type" value="Genomic_DNA"/>
</dbReference>
<dbReference type="InParanoid" id="A0A1E7F9Y7"/>
<evidence type="ECO:0000313" key="2">
    <source>
        <dbReference type="EMBL" id="OEU14967.1"/>
    </source>
</evidence>